<proteinExistence type="predicted"/>
<dbReference type="AlphaFoldDB" id="A0AAV6J675"/>
<organism evidence="2 3">
    <name type="scientific">Rhododendron griersonianum</name>
    <dbReference type="NCBI Taxonomy" id="479676"/>
    <lineage>
        <taxon>Eukaryota</taxon>
        <taxon>Viridiplantae</taxon>
        <taxon>Streptophyta</taxon>
        <taxon>Embryophyta</taxon>
        <taxon>Tracheophyta</taxon>
        <taxon>Spermatophyta</taxon>
        <taxon>Magnoliopsida</taxon>
        <taxon>eudicotyledons</taxon>
        <taxon>Gunneridae</taxon>
        <taxon>Pentapetalae</taxon>
        <taxon>asterids</taxon>
        <taxon>Ericales</taxon>
        <taxon>Ericaceae</taxon>
        <taxon>Ericoideae</taxon>
        <taxon>Rhodoreae</taxon>
        <taxon>Rhododendron</taxon>
    </lineage>
</organism>
<reference evidence="2" key="1">
    <citation type="submission" date="2020-08" db="EMBL/GenBank/DDBJ databases">
        <title>Plant Genome Project.</title>
        <authorList>
            <person name="Zhang R.-G."/>
        </authorList>
    </citation>
    <scope>NUCLEOTIDE SEQUENCE</scope>
    <source>
        <strain evidence="2">WSP0</strain>
        <tissue evidence="2">Leaf</tissue>
    </source>
</reference>
<protein>
    <submittedName>
        <fullName evidence="2">Uncharacterized protein</fullName>
    </submittedName>
</protein>
<comment type="caution">
    <text evidence="2">The sequence shown here is derived from an EMBL/GenBank/DDBJ whole genome shotgun (WGS) entry which is preliminary data.</text>
</comment>
<sequence>MILTLVCHHNLFPSTSHCRPPPITVHHPSSTITVETLAFSTADIRSSKPQTSTVENPASKRQPSPPLATATHHRPSPTLANLRRPFSRSYQPPVICWICWIFSDILHSRNPNLQTLAQATAGHRHPPQTSGQPRSAGFFFENHWVFSCFLSLHDLEVDP</sequence>
<evidence type="ECO:0000313" key="3">
    <source>
        <dbReference type="Proteomes" id="UP000823749"/>
    </source>
</evidence>
<gene>
    <name evidence="2" type="ORF">RHGRI_024048</name>
</gene>
<dbReference type="Proteomes" id="UP000823749">
    <property type="component" value="Chromosome 8"/>
</dbReference>
<evidence type="ECO:0000256" key="1">
    <source>
        <dbReference type="SAM" id="MobiDB-lite"/>
    </source>
</evidence>
<feature type="region of interest" description="Disordered" evidence="1">
    <location>
        <begin position="43"/>
        <end position="80"/>
    </location>
</feature>
<feature type="compositionally biased region" description="Polar residues" evidence="1">
    <location>
        <begin position="43"/>
        <end position="62"/>
    </location>
</feature>
<keyword evidence="3" id="KW-1185">Reference proteome</keyword>
<evidence type="ECO:0000313" key="2">
    <source>
        <dbReference type="EMBL" id="KAG5536486.1"/>
    </source>
</evidence>
<name>A0AAV6J675_9ERIC</name>
<accession>A0AAV6J675</accession>
<dbReference type="EMBL" id="JACTNZ010000008">
    <property type="protein sequence ID" value="KAG5536486.1"/>
    <property type="molecule type" value="Genomic_DNA"/>
</dbReference>